<name>A0ABT9XDS3_9BACL</name>
<dbReference type="RefSeq" id="WP_274455851.1">
    <property type="nucleotide sequence ID" value="NZ_CP067097.1"/>
</dbReference>
<accession>A0ABT9XDS3</accession>
<sequence>MAWVYYGKLVETKFQADCLVARLEDAEGWLFRRMPQYIGVFQTRSGRYGVKMLWS</sequence>
<evidence type="ECO:0000313" key="2">
    <source>
        <dbReference type="Proteomes" id="UP001232973"/>
    </source>
</evidence>
<organism evidence="1 2">
    <name type="scientific">Alicyclobacillus cycloheptanicus</name>
    <dbReference type="NCBI Taxonomy" id="1457"/>
    <lineage>
        <taxon>Bacteria</taxon>
        <taxon>Bacillati</taxon>
        <taxon>Bacillota</taxon>
        <taxon>Bacilli</taxon>
        <taxon>Bacillales</taxon>
        <taxon>Alicyclobacillaceae</taxon>
        <taxon>Alicyclobacillus</taxon>
    </lineage>
</organism>
<comment type="caution">
    <text evidence="1">The sequence shown here is derived from an EMBL/GenBank/DDBJ whole genome shotgun (WGS) entry which is preliminary data.</text>
</comment>
<evidence type="ECO:0008006" key="3">
    <source>
        <dbReference type="Google" id="ProtNLM"/>
    </source>
</evidence>
<reference evidence="1 2" key="1">
    <citation type="submission" date="2023-07" db="EMBL/GenBank/DDBJ databases">
        <title>Genomic Encyclopedia of Type Strains, Phase IV (KMG-IV): sequencing the most valuable type-strain genomes for metagenomic binning, comparative biology and taxonomic classification.</title>
        <authorList>
            <person name="Goeker M."/>
        </authorList>
    </citation>
    <scope>NUCLEOTIDE SEQUENCE [LARGE SCALE GENOMIC DNA]</scope>
    <source>
        <strain evidence="1 2">DSM 4006</strain>
    </source>
</reference>
<dbReference type="Proteomes" id="UP001232973">
    <property type="component" value="Unassembled WGS sequence"/>
</dbReference>
<gene>
    <name evidence="1" type="ORF">J2S03_000255</name>
</gene>
<dbReference type="EMBL" id="JAUSTP010000001">
    <property type="protein sequence ID" value="MDQ0188451.1"/>
    <property type="molecule type" value="Genomic_DNA"/>
</dbReference>
<protein>
    <recommendedName>
        <fullName evidence="3">Transposase</fullName>
    </recommendedName>
</protein>
<proteinExistence type="predicted"/>
<keyword evidence="2" id="KW-1185">Reference proteome</keyword>
<evidence type="ECO:0000313" key="1">
    <source>
        <dbReference type="EMBL" id="MDQ0188451.1"/>
    </source>
</evidence>